<reference evidence="1" key="1">
    <citation type="submission" date="2019-05" db="EMBL/GenBank/DDBJ databases">
        <title>Molecular and Phylogenetic Characterization of 102 Bunyaviruses in the Families Peribunyaviridae, Nairoviridae, and Phenuiviridae.</title>
        <authorList>
            <person name="Kapuscinski M."/>
            <person name="Bergren N."/>
            <person name="Russell B."/>
            <person name="Lee J."/>
            <person name="Borland E."/>
            <person name="King D."/>
            <person name="Stenglein M."/>
            <person name="Kading R."/>
        </authorList>
    </citation>
    <scope>NUCLEOTIDE SEQUENCE</scope>
    <source>
        <strain evidence="1">EgAr 3782-61</strain>
    </source>
</reference>
<accession>A0A6B9DPV6</accession>
<proteinExistence type="predicted"/>
<dbReference type="EMBL" id="MK965544">
    <property type="protein sequence ID" value="QGX48517.1"/>
    <property type="molecule type" value="Viral_cRNA"/>
</dbReference>
<protein>
    <submittedName>
        <fullName evidence="1">Matrix protein</fullName>
    </submittedName>
</protein>
<name>A0A6B9DPV6_9RHAB</name>
<evidence type="ECO:0000313" key="1">
    <source>
        <dbReference type="EMBL" id="QGX48517.1"/>
    </source>
</evidence>
<organism evidence="1">
    <name type="scientific">Burg el Arab virus</name>
    <dbReference type="NCBI Taxonomy" id="2686073"/>
    <lineage>
        <taxon>Viruses</taxon>
        <taxon>Riboviria</taxon>
        <taxon>Orthornavirae</taxon>
        <taxon>Negarnaviricota</taxon>
        <taxon>Haploviricotina</taxon>
        <taxon>Monjiviricetes</taxon>
        <taxon>Mononegavirales</taxon>
        <taxon>Rhabdoviridae</taxon>
        <taxon>Alpharhabdovirinae</taxon>
        <taxon>Sunrhavirus</taxon>
        <taxon>Sunrhavirus alexandria</taxon>
    </lineage>
</organism>
<sequence length="187" mass="21647">MGGCHLSMKKTTSIKMSYLRRLMGFSSNDQDKFLGEETMMIYNVETKITFKLNVNIRRVGTTVLTKELLLKEILDNYRGSSEKEAFFWLGSLLSYEHWIKKKDSTGYGFIGDFNVKFETDNRSLLNDFDYESVSTYVKNNWIILITANVKTRCSKGGFNPSSKLYNVIRKVDIKTALIDFQPTFLIH</sequence>